<dbReference type="PANTHER" id="PTHR12378">
    <property type="entry name" value="DESUMOYLATING ISOPEPTIDASE"/>
    <property type="match status" value="1"/>
</dbReference>
<evidence type="ECO:0000256" key="2">
    <source>
        <dbReference type="ARBA" id="ARBA00022670"/>
    </source>
</evidence>
<evidence type="ECO:0000259" key="4">
    <source>
        <dbReference type="PROSITE" id="PS51858"/>
    </source>
</evidence>
<evidence type="ECO:0000313" key="6">
    <source>
        <dbReference type="Proteomes" id="UP001163823"/>
    </source>
</evidence>
<reference evidence="5" key="1">
    <citation type="journal article" date="2023" name="Science">
        <title>Elucidation of the pathway for biosynthesis of saponin adjuvants from the soapbark tree.</title>
        <authorList>
            <person name="Reed J."/>
            <person name="Orme A."/>
            <person name="El-Demerdash A."/>
            <person name="Owen C."/>
            <person name="Martin L.B.B."/>
            <person name="Misra R.C."/>
            <person name="Kikuchi S."/>
            <person name="Rejzek M."/>
            <person name="Martin A.C."/>
            <person name="Harkess A."/>
            <person name="Leebens-Mack J."/>
            <person name="Louveau T."/>
            <person name="Stephenson M.J."/>
            <person name="Osbourn A."/>
        </authorList>
    </citation>
    <scope>NUCLEOTIDE SEQUENCE</scope>
    <source>
        <strain evidence="5">S10</strain>
    </source>
</reference>
<dbReference type="InterPro" id="IPR008580">
    <property type="entry name" value="PPPDE_dom"/>
</dbReference>
<accession>A0AAD7QCP4</accession>
<gene>
    <name evidence="5" type="ORF">O6P43_002339</name>
</gene>
<dbReference type="PROSITE" id="PS51858">
    <property type="entry name" value="PPPDE"/>
    <property type="match status" value="1"/>
</dbReference>
<dbReference type="SMART" id="SM01179">
    <property type="entry name" value="DUF862"/>
    <property type="match status" value="1"/>
</dbReference>
<organism evidence="5 6">
    <name type="scientific">Quillaja saponaria</name>
    <name type="common">Soap bark tree</name>
    <dbReference type="NCBI Taxonomy" id="32244"/>
    <lineage>
        <taxon>Eukaryota</taxon>
        <taxon>Viridiplantae</taxon>
        <taxon>Streptophyta</taxon>
        <taxon>Embryophyta</taxon>
        <taxon>Tracheophyta</taxon>
        <taxon>Spermatophyta</taxon>
        <taxon>Magnoliopsida</taxon>
        <taxon>eudicotyledons</taxon>
        <taxon>Gunneridae</taxon>
        <taxon>Pentapetalae</taxon>
        <taxon>rosids</taxon>
        <taxon>fabids</taxon>
        <taxon>Fabales</taxon>
        <taxon>Quillajaceae</taxon>
        <taxon>Quillaja</taxon>
    </lineage>
</organism>
<proteinExistence type="inferred from homology"/>
<keyword evidence="2" id="KW-0645">Protease</keyword>
<evidence type="ECO:0000256" key="1">
    <source>
        <dbReference type="ARBA" id="ARBA00008140"/>
    </source>
</evidence>
<evidence type="ECO:0000313" key="5">
    <source>
        <dbReference type="EMBL" id="KAJ7978875.1"/>
    </source>
</evidence>
<protein>
    <submittedName>
        <fullName evidence="5">DeSI-like protein</fullName>
    </submittedName>
</protein>
<dbReference type="GO" id="GO:0006508">
    <property type="term" value="P:proteolysis"/>
    <property type="evidence" value="ECO:0007669"/>
    <property type="project" value="UniProtKB-KW"/>
</dbReference>
<comment type="similarity">
    <text evidence="1">Belongs to the DeSI family.</text>
</comment>
<dbReference type="KEGG" id="qsa:O6P43_002339"/>
<keyword evidence="3" id="KW-0378">Hydrolase</keyword>
<sequence length="236" mass="26321">MGAESISNSNSSSGCDVNKNYQTHVLLNVYDLTPINNYLYWFGFGIFHSGIEVHGKEYGFGAHDFPASGVFEVEPRSCPGFMFRRSVSLGQINMPPSEFRIFIEKIASEYHGDTYHLISKNCNHFSDDISSRLTGKHIPGWVNRLAKLGSLCSCLLPESFQVTTVKHLPEYHEYSEDDVTESVSTTTPRELTQLDDDQEKSLLSPLVGIDDVTFVKEAQKSKEDTNVSGGKEAPKV</sequence>
<dbReference type="Gene3D" id="3.90.1720.30">
    <property type="entry name" value="PPPDE domains"/>
    <property type="match status" value="1"/>
</dbReference>
<dbReference type="PANTHER" id="PTHR12378:SF80">
    <property type="entry name" value="IP06716P-RELATED"/>
    <property type="match status" value="1"/>
</dbReference>
<dbReference type="InterPro" id="IPR042266">
    <property type="entry name" value="PPPDE_sf"/>
</dbReference>
<evidence type="ECO:0000256" key="3">
    <source>
        <dbReference type="ARBA" id="ARBA00022801"/>
    </source>
</evidence>
<name>A0AAD7QCP4_QUISA</name>
<dbReference type="GO" id="GO:0016579">
    <property type="term" value="P:protein deubiquitination"/>
    <property type="evidence" value="ECO:0007669"/>
    <property type="project" value="TreeGrafter"/>
</dbReference>
<feature type="domain" description="PPPDE" evidence="4">
    <location>
        <begin position="23"/>
        <end position="160"/>
    </location>
</feature>
<dbReference type="Pfam" id="PF05903">
    <property type="entry name" value="Peptidase_C97"/>
    <property type="match status" value="1"/>
</dbReference>
<dbReference type="GO" id="GO:0101005">
    <property type="term" value="F:deubiquitinase activity"/>
    <property type="evidence" value="ECO:0007669"/>
    <property type="project" value="TreeGrafter"/>
</dbReference>
<dbReference type="AlphaFoldDB" id="A0AAD7QCP4"/>
<dbReference type="EMBL" id="JARAOO010000002">
    <property type="protein sequence ID" value="KAJ7978875.1"/>
    <property type="molecule type" value="Genomic_DNA"/>
</dbReference>
<keyword evidence="6" id="KW-1185">Reference proteome</keyword>
<dbReference type="Proteomes" id="UP001163823">
    <property type="component" value="Chromosome 2"/>
</dbReference>
<comment type="caution">
    <text evidence="5">The sequence shown here is derived from an EMBL/GenBank/DDBJ whole genome shotgun (WGS) entry which is preliminary data.</text>
</comment>